<dbReference type="RefSeq" id="WP_406695422.1">
    <property type="nucleotide sequence ID" value="NZ_CP155447.1"/>
</dbReference>
<gene>
    <name evidence="4" type="ORF">V5E97_30805</name>
</gene>
<reference evidence="4" key="1">
    <citation type="submission" date="2024-05" db="EMBL/GenBank/DDBJ databases">
        <title>Planctomycetes of the genus Singulisphaera possess chitinolytic capabilities.</title>
        <authorList>
            <person name="Ivanova A."/>
        </authorList>
    </citation>
    <scope>NUCLEOTIDE SEQUENCE</scope>
    <source>
        <strain evidence="4">Ch08T</strain>
    </source>
</reference>
<dbReference type="AlphaFoldDB" id="A0AAU7CBY7"/>
<feature type="chain" id="PRO_5043582560" evidence="2">
    <location>
        <begin position="28"/>
        <end position="382"/>
    </location>
</feature>
<evidence type="ECO:0000256" key="1">
    <source>
        <dbReference type="SAM" id="MobiDB-lite"/>
    </source>
</evidence>
<dbReference type="EMBL" id="CP155447">
    <property type="protein sequence ID" value="XBH02681.1"/>
    <property type="molecule type" value="Genomic_DNA"/>
</dbReference>
<sequence>MMRPWTRHSLVSICGVACLGLIPPAFAEDLLQSKPVDANRPEIVVFQTLRSHPVTAPYRIATTWRAGQVVLSGRVATKVVHDTAVRLAIASGYSIRDDLTIDTSEVYRTAVSPAVVLPPAVFPLVTAPYYVYPPPLFGRIDDPFYGFEPPLLSYPPWWPAVAAREPINLPPQAQMDLGQAQADPDANANAASPMKVPIGSSPDDGYVEMTIDPRGAAVLRGTVPTVADRVAIGQKIAQVPGVTQVENLLNVGPAPSDTPPPPPQPAKFPAAKAPVKPEADPIDPVLRPAISTDKDELSQRVGRALLSRPALAQLPIKVAVHDGVAYLSGELPTVYEAMLAFRAAQQTPGIREVDDRLQFVVPDGERRNPLQVKGRPKTWSRI</sequence>
<name>A0AAU7CBY7_9BACT</name>
<dbReference type="PROSITE" id="PS50914">
    <property type="entry name" value="BON"/>
    <property type="match status" value="1"/>
</dbReference>
<evidence type="ECO:0000313" key="4">
    <source>
        <dbReference type="EMBL" id="XBH02681.1"/>
    </source>
</evidence>
<proteinExistence type="predicted"/>
<dbReference type="InterPro" id="IPR007055">
    <property type="entry name" value="BON_dom"/>
</dbReference>
<feature type="region of interest" description="Disordered" evidence="1">
    <location>
        <begin position="251"/>
        <end position="279"/>
    </location>
</feature>
<evidence type="ECO:0000259" key="3">
    <source>
        <dbReference type="PROSITE" id="PS50914"/>
    </source>
</evidence>
<keyword evidence="2" id="KW-0732">Signal</keyword>
<dbReference type="Gene3D" id="3.30.1340.30">
    <property type="match status" value="2"/>
</dbReference>
<feature type="compositionally biased region" description="Low complexity" evidence="1">
    <location>
        <begin position="267"/>
        <end position="276"/>
    </location>
</feature>
<feature type="compositionally biased region" description="Pro residues" evidence="1">
    <location>
        <begin position="256"/>
        <end position="266"/>
    </location>
</feature>
<feature type="signal peptide" evidence="2">
    <location>
        <begin position="1"/>
        <end position="27"/>
    </location>
</feature>
<dbReference type="Pfam" id="PF04972">
    <property type="entry name" value="BON"/>
    <property type="match status" value="2"/>
</dbReference>
<evidence type="ECO:0000256" key="2">
    <source>
        <dbReference type="SAM" id="SignalP"/>
    </source>
</evidence>
<organism evidence="4">
    <name type="scientific">Singulisphaera sp. Ch08</name>
    <dbReference type="NCBI Taxonomy" id="3120278"/>
    <lineage>
        <taxon>Bacteria</taxon>
        <taxon>Pseudomonadati</taxon>
        <taxon>Planctomycetota</taxon>
        <taxon>Planctomycetia</taxon>
        <taxon>Isosphaerales</taxon>
        <taxon>Isosphaeraceae</taxon>
        <taxon>Singulisphaera</taxon>
    </lineage>
</organism>
<protein>
    <submittedName>
        <fullName evidence="4">BON domain-containing protein</fullName>
    </submittedName>
</protein>
<feature type="domain" description="BON" evidence="3">
    <location>
        <begin position="293"/>
        <end position="361"/>
    </location>
</feature>
<accession>A0AAU7CBY7</accession>